<dbReference type="EMBL" id="AXCW01000002">
    <property type="protein sequence ID" value="EYR65205.1"/>
    <property type="molecule type" value="Genomic_DNA"/>
</dbReference>
<name>A0A021VYV5_9CELL</name>
<organism evidence="2 3">
    <name type="scientific">Actinotalea ferrariae CF5-4</name>
    <dbReference type="NCBI Taxonomy" id="948458"/>
    <lineage>
        <taxon>Bacteria</taxon>
        <taxon>Bacillati</taxon>
        <taxon>Actinomycetota</taxon>
        <taxon>Actinomycetes</taxon>
        <taxon>Micrococcales</taxon>
        <taxon>Cellulomonadaceae</taxon>
        <taxon>Actinotalea</taxon>
    </lineage>
</organism>
<comment type="caution">
    <text evidence="2">The sequence shown here is derived from an EMBL/GenBank/DDBJ whole genome shotgun (WGS) entry which is preliminary data.</text>
</comment>
<sequence>MTLTRGAVALLRVLLVLLFLATVVGQTLSLPGELSSLADAEAPAVARLRWPLTVAAVLGMVCVQVVIVCTWKLLGMVRADRIFSRDAFAWVDGIVWALVAAWLVLATAAGALVLTIYVTPEIRDPGIPMMLGGMVLVASVVVLLVVVMRALLRSATALRDDMDAVI</sequence>
<protein>
    <submittedName>
        <fullName evidence="2">Membrane protein</fullName>
    </submittedName>
</protein>
<dbReference type="RefSeq" id="WP_034221265.1">
    <property type="nucleotide sequence ID" value="NZ_AXCW01000002.1"/>
</dbReference>
<accession>A0A021VYV5</accession>
<feature type="transmembrane region" description="Helical" evidence="1">
    <location>
        <begin position="130"/>
        <end position="152"/>
    </location>
</feature>
<dbReference type="AlphaFoldDB" id="A0A021VYV5"/>
<evidence type="ECO:0000313" key="2">
    <source>
        <dbReference type="EMBL" id="EYR65205.1"/>
    </source>
</evidence>
<dbReference type="InterPro" id="IPR021354">
    <property type="entry name" value="DUF2975"/>
</dbReference>
<proteinExistence type="predicted"/>
<evidence type="ECO:0000256" key="1">
    <source>
        <dbReference type="SAM" id="Phobius"/>
    </source>
</evidence>
<evidence type="ECO:0000313" key="3">
    <source>
        <dbReference type="Proteomes" id="UP000019753"/>
    </source>
</evidence>
<dbReference type="OrthoDB" id="3240470at2"/>
<gene>
    <name evidence="2" type="ORF">N866_06030</name>
</gene>
<keyword evidence="1" id="KW-0472">Membrane</keyword>
<feature type="transmembrane region" description="Helical" evidence="1">
    <location>
        <begin position="49"/>
        <end position="74"/>
    </location>
</feature>
<keyword evidence="1" id="KW-0812">Transmembrane</keyword>
<feature type="transmembrane region" description="Helical" evidence="1">
    <location>
        <begin position="94"/>
        <end position="118"/>
    </location>
</feature>
<keyword evidence="1" id="KW-1133">Transmembrane helix</keyword>
<dbReference type="Pfam" id="PF11188">
    <property type="entry name" value="DUF2975"/>
    <property type="match status" value="1"/>
</dbReference>
<reference evidence="2 3" key="1">
    <citation type="submission" date="2014-01" db="EMBL/GenBank/DDBJ databases">
        <title>Actinotalea ferrariae CF5-4.</title>
        <authorList>
            <person name="Chen F."/>
            <person name="Li Y."/>
            <person name="Wang G."/>
        </authorList>
    </citation>
    <scope>NUCLEOTIDE SEQUENCE [LARGE SCALE GENOMIC DNA]</scope>
    <source>
        <strain evidence="2 3">CF5-4</strain>
    </source>
</reference>
<dbReference type="Proteomes" id="UP000019753">
    <property type="component" value="Unassembled WGS sequence"/>
</dbReference>
<keyword evidence="3" id="KW-1185">Reference proteome</keyword>